<dbReference type="SMART" id="SM00448">
    <property type="entry name" value="REC"/>
    <property type="match status" value="1"/>
</dbReference>
<sequence length="452" mass="50847">MSFKIFIVEDDPWYGQMLLHHLSLNPDYTVELYTTAKECLSNLSSNPQVICTDYGLPDMNGESLVSKIKANNQDIPIVVISGQEEIAVAVNLLKSGASEYIIKNDHTTDLLWKAILNIRENLSLKSEINDLKEQLREKHSFEKSIIGQSDALKNTFTHIEKAISSNINVSITGETGTGKEVVAKAIHFNSIRSKKRFVAVNMAAIPRELIESELLGHEKGAFTGAVGQKPGKFEEADGGTIFLDEIAELDLNLQSKLLRVIQERECVRIGGNKSIKFNVRLITATHKNLMEEVKEGNFREDLYYRILGLPIELPPLRNRGKDVLILARHFIKEYARENKISPPILSEGASDKLLKYNFPGNVRELKAVIDLACVMCDNGQITEQNIRYHTVSENGMFTITEKTLREYNADIISFFMDKYNNNVLEVSKKLDIGKSTIYNMIKNGEVPGNKAK</sequence>
<keyword evidence="3" id="KW-0805">Transcription regulation</keyword>
<dbReference type="InterPro" id="IPR027417">
    <property type="entry name" value="P-loop_NTPase"/>
</dbReference>
<evidence type="ECO:0000313" key="9">
    <source>
        <dbReference type="EMBL" id="MTI29089.1"/>
    </source>
</evidence>
<dbReference type="InterPro" id="IPR001789">
    <property type="entry name" value="Sig_transdc_resp-reg_receiver"/>
</dbReference>
<dbReference type="CDD" id="cd00009">
    <property type="entry name" value="AAA"/>
    <property type="match status" value="1"/>
</dbReference>
<keyword evidence="10" id="KW-1185">Reference proteome</keyword>
<evidence type="ECO:0000256" key="2">
    <source>
        <dbReference type="ARBA" id="ARBA00022840"/>
    </source>
</evidence>
<dbReference type="Pfam" id="PF00158">
    <property type="entry name" value="Sigma54_activat"/>
    <property type="match status" value="1"/>
</dbReference>
<keyword evidence="2" id="KW-0067">ATP-binding</keyword>
<dbReference type="PROSITE" id="PS50110">
    <property type="entry name" value="RESPONSE_REGULATORY"/>
    <property type="match status" value="1"/>
</dbReference>
<dbReference type="Gene3D" id="1.10.8.60">
    <property type="match status" value="1"/>
</dbReference>
<dbReference type="SUPFAM" id="SSF52540">
    <property type="entry name" value="P-loop containing nucleoside triphosphate hydrolases"/>
    <property type="match status" value="1"/>
</dbReference>
<keyword evidence="1" id="KW-0547">Nucleotide-binding</keyword>
<dbReference type="CDD" id="cd00156">
    <property type="entry name" value="REC"/>
    <property type="match status" value="1"/>
</dbReference>
<dbReference type="Gene3D" id="3.40.50.300">
    <property type="entry name" value="P-loop containing nucleotide triphosphate hydrolases"/>
    <property type="match status" value="1"/>
</dbReference>
<dbReference type="SMART" id="SM00382">
    <property type="entry name" value="AAA"/>
    <property type="match status" value="1"/>
</dbReference>
<dbReference type="InterPro" id="IPR025943">
    <property type="entry name" value="Sigma_54_int_dom_ATP-bd_2"/>
</dbReference>
<dbReference type="EMBL" id="SMLW01000678">
    <property type="protein sequence ID" value="MTI29089.1"/>
    <property type="molecule type" value="Genomic_DNA"/>
</dbReference>
<name>A0ABW9S052_9BACT</name>
<gene>
    <name evidence="9" type="ORF">E1163_29275</name>
</gene>
<comment type="caution">
    <text evidence="9">The sequence shown here is derived from an EMBL/GenBank/DDBJ whole genome shotgun (WGS) entry which is preliminary data.</text>
</comment>
<feature type="domain" description="Sigma-54 factor interaction" evidence="7">
    <location>
        <begin position="145"/>
        <end position="374"/>
    </location>
</feature>
<dbReference type="InterPro" id="IPR009057">
    <property type="entry name" value="Homeodomain-like_sf"/>
</dbReference>
<feature type="domain" description="Response regulatory" evidence="8">
    <location>
        <begin position="4"/>
        <end position="118"/>
    </location>
</feature>
<dbReference type="PROSITE" id="PS00676">
    <property type="entry name" value="SIGMA54_INTERACT_2"/>
    <property type="match status" value="1"/>
</dbReference>
<keyword evidence="5" id="KW-0804">Transcription</keyword>
<dbReference type="SUPFAM" id="SSF52172">
    <property type="entry name" value="CheY-like"/>
    <property type="match status" value="1"/>
</dbReference>
<evidence type="ECO:0000259" key="8">
    <source>
        <dbReference type="PROSITE" id="PS50110"/>
    </source>
</evidence>
<evidence type="ECO:0000259" key="7">
    <source>
        <dbReference type="PROSITE" id="PS50045"/>
    </source>
</evidence>
<evidence type="ECO:0000256" key="5">
    <source>
        <dbReference type="ARBA" id="ARBA00023163"/>
    </source>
</evidence>
<keyword evidence="6" id="KW-0597">Phosphoprotein</keyword>
<proteinExistence type="predicted"/>
<dbReference type="PROSITE" id="PS50045">
    <property type="entry name" value="SIGMA54_INTERACT_4"/>
    <property type="match status" value="1"/>
</dbReference>
<evidence type="ECO:0000313" key="10">
    <source>
        <dbReference type="Proteomes" id="UP000798808"/>
    </source>
</evidence>
<evidence type="ECO:0000256" key="3">
    <source>
        <dbReference type="ARBA" id="ARBA00023015"/>
    </source>
</evidence>
<organism evidence="9 10">
    <name type="scientific">Fulvivirga kasyanovii</name>
    <dbReference type="NCBI Taxonomy" id="396812"/>
    <lineage>
        <taxon>Bacteria</taxon>
        <taxon>Pseudomonadati</taxon>
        <taxon>Bacteroidota</taxon>
        <taxon>Cytophagia</taxon>
        <taxon>Cytophagales</taxon>
        <taxon>Fulvivirgaceae</taxon>
        <taxon>Fulvivirga</taxon>
    </lineage>
</organism>
<dbReference type="SUPFAM" id="SSF46689">
    <property type="entry name" value="Homeodomain-like"/>
    <property type="match status" value="1"/>
</dbReference>
<feature type="modified residue" description="4-aspartylphosphate" evidence="6">
    <location>
        <position position="53"/>
    </location>
</feature>
<dbReference type="Pfam" id="PF00072">
    <property type="entry name" value="Response_reg"/>
    <property type="match status" value="1"/>
</dbReference>
<dbReference type="Pfam" id="PF25601">
    <property type="entry name" value="AAA_lid_14"/>
    <property type="match status" value="1"/>
</dbReference>
<evidence type="ECO:0000256" key="1">
    <source>
        <dbReference type="ARBA" id="ARBA00022741"/>
    </source>
</evidence>
<dbReference type="InterPro" id="IPR003593">
    <property type="entry name" value="AAA+_ATPase"/>
</dbReference>
<keyword evidence="4" id="KW-0238">DNA-binding</keyword>
<dbReference type="InterPro" id="IPR002078">
    <property type="entry name" value="Sigma_54_int"/>
</dbReference>
<dbReference type="Gene3D" id="3.40.50.2300">
    <property type="match status" value="1"/>
</dbReference>
<evidence type="ECO:0000256" key="6">
    <source>
        <dbReference type="PROSITE-ProRule" id="PRU00169"/>
    </source>
</evidence>
<dbReference type="InterPro" id="IPR058031">
    <property type="entry name" value="AAA_lid_NorR"/>
</dbReference>
<dbReference type="Proteomes" id="UP000798808">
    <property type="component" value="Unassembled WGS sequence"/>
</dbReference>
<evidence type="ECO:0000256" key="4">
    <source>
        <dbReference type="ARBA" id="ARBA00023125"/>
    </source>
</evidence>
<reference evidence="9 10" key="1">
    <citation type="submission" date="2019-02" db="EMBL/GenBank/DDBJ databases">
        <authorList>
            <person name="Goldberg S.R."/>
            <person name="Haltli B.A."/>
            <person name="Correa H."/>
            <person name="Russell K.G."/>
        </authorList>
    </citation>
    <scope>NUCLEOTIDE SEQUENCE [LARGE SCALE GENOMIC DNA]</scope>
    <source>
        <strain evidence="9 10">JCM 16186</strain>
    </source>
</reference>
<protein>
    <submittedName>
        <fullName evidence="9">Sigma-54-dependent Fis family transcriptional regulator</fullName>
    </submittedName>
</protein>
<dbReference type="PANTHER" id="PTHR32071">
    <property type="entry name" value="TRANSCRIPTIONAL REGULATORY PROTEIN"/>
    <property type="match status" value="1"/>
</dbReference>
<dbReference type="RefSeq" id="WP_155177244.1">
    <property type="nucleotide sequence ID" value="NZ_BAAAFL010000010.1"/>
</dbReference>
<accession>A0ABW9S052</accession>
<dbReference type="PROSITE" id="PS00688">
    <property type="entry name" value="SIGMA54_INTERACT_3"/>
    <property type="match status" value="1"/>
</dbReference>
<dbReference type="InterPro" id="IPR025944">
    <property type="entry name" value="Sigma_54_int_dom_CS"/>
</dbReference>
<dbReference type="InterPro" id="IPR011006">
    <property type="entry name" value="CheY-like_superfamily"/>
</dbReference>